<dbReference type="Proteomes" id="UP000034301">
    <property type="component" value="Unassembled WGS sequence"/>
</dbReference>
<dbReference type="SUPFAM" id="SSF69304">
    <property type="entry name" value="Tricorn protease N-terminal domain"/>
    <property type="match status" value="1"/>
</dbReference>
<evidence type="ECO:0000256" key="2">
    <source>
        <dbReference type="SAM" id="Phobius"/>
    </source>
</evidence>
<organism evidence="3 4">
    <name type="scientific">Candidatus Nomurabacteria bacterium GW2011_GWF2_40_12</name>
    <dbReference type="NCBI Taxonomy" id="1618776"/>
    <lineage>
        <taxon>Bacteria</taxon>
        <taxon>Candidatus Nomuraibacteriota</taxon>
    </lineage>
</organism>
<evidence type="ECO:0000313" key="4">
    <source>
        <dbReference type="Proteomes" id="UP000034301"/>
    </source>
</evidence>
<comment type="caution">
    <text evidence="3">The sequence shown here is derived from an EMBL/GenBank/DDBJ whole genome shotgun (WGS) entry which is preliminary data.</text>
</comment>
<proteinExistence type="predicted"/>
<feature type="compositionally biased region" description="Polar residues" evidence="1">
    <location>
        <begin position="32"/>
        <end position="48"/>
    </location>
</feature>
<evidence type="ECO:0000256" key="1">
    <source>
        <dbReference type="SAM" id="MobiDB-lite"/>
    </source>
</evidence>
<accession>A0A0G0T7Y8</accession>
<feature type="region of interest" description="Disordered" evidence="1">
    <location>
        <begin position="110"/>
        <end position="135"/>
    </location>
</feature>
<name>A0A0G0T7Y8_9BACT</name>
<keyword evidence="2" id="KW-0472">Membrane</keyword>
<keyword evidence="2" id="KW-1133">Transmembrane helix</keyword>
<evidence type="ECO:0000313" key="3">
    <source>
        <dbReference type="EMBL" id="KKR43170.1"/>
    </source>
</evidence>
<dbReference type="AlphaFoldDB" id="A0A0G0T7Y8"/>
<keyword evidence="2" id="KW-0812">Transmembrane</keyword>
<protein>
    <submittedName>
        <fullName evidence="3">Uncharacterized protein</fullName>
    </submittedName>
</protein>
<dbReference type="EMBL" id="LBYC01000007">
    <property type="protein sequence ID" value="KKR43170.1"/>
    <property type="molecule type" value="Genomic_DNA"/>
</dbReference>
<reference evidence="3 4" key="1">
    <citation type="journal article" date="2015" name="Nature">
        <title>rRNA introns, odd ribosomes, and small enigmatic genomes across a large radiation of phyla.</title>
        <authorList>
            <person name="Brown C.T."/>
            <person name="Hug L.A."/>
            <person name="Thomas B.C."/>
            <person name="Sharon I."/>
            <person name="Castelle C.J."/>
            <person name="Singh A."/>
            <person name="Wilkins M.J."/>
            <person name="Williams K.H."/>
            <person name="Banfield J.F."/>
        </authorList>
    </citation>
    <scope>NUCLEOTIDE SEQUENCE [LARGE SCALE GENOMIC DNA]</scope>
</reference>
<gene>
    <name evidence="3" type="ORF">UT78_C0007G0023</name>
</gene>
<feature type="region of interest" description="Disordered" evidence="1">
    <location>
        <begin position="32"/>
        <end position="72"/>
    </location>
</feature>
<feature type="transmembrane region" description="Helical" evidence="2">
    <location>
        <begin position="7"/>
        <end position="25"/>
    </location>
</feature>
<sequence length="453" mass="49315">MSKRNFILLTIILIIIVIAVLGFLYSQRNVTTPGEDSSGTNFISQFNPFGSDKPTTTPPGTTPTNVSGYEPGPEQEEIKLIKVSSMPVAGFTVYLKERLKEINPIPTLPLSVEGSSVPPAKGDSGGQKSTKPTPPATEFVSALRYVDRVTGNIYQTFADKIEERRFSTTTIPKVYEAFFGNKGESVVMRYLKQDGGSVTTFVGNLPKELLGGDTAEDNEVKGVFLPEGVTDVSLSQDAGSIFYLFNVGENIVGTTSNLTTNKKSQVFDSPFTEWLSQWPNNKLITLTTKPASGVPGYVYGIDLLNNKNLHQIFGNINGLTTLTSPNGKLILYGNDGLSLGIYHTDTKVSESLGIKTLPEKCVWGMASDVVYCGVPGSIAGAGYPDAWYRGEVSFEDQLWKVDTTSGNATLLVDPITVEGGEEIDSIKLALDTDENYLFFVNKKDSFLWELKLK</sequence>